<reference evidence="1" key="1">
    <citation type="journal article" date="2015" name="Nature">
        <title>Complex archaea that bridge the gap between prokaryotes and eukaryotes.</title>
        <authorList>
            <person name="Spang A."/>
            <person name="Saw J.H."/>
            <person name="Jorgensen S.L."/>
            <person name="Zaremba-Niedzwiedzka K."/>
            <person name="Martijn J."/>
            <person name="Lind A.E."/>
            <person name="van Eijk R."/>
            <person name="Schleper C."/>
            <person name="Guy L."/>
            <person name="Ettema T.J."/>
        </authorList>
    </citation>
    <scope>NUCLEOTIDE SEQUENCE</scope>
</reference>
<dbReference type="EMBL" id="LAZR01003620">
    <property type="protein sequence ID" value="KKN16372.1"/>
    <property type="molecule type" value="Genomic_DNA"/>
</dbReference>
<gene>
    <name evidence="1" type="ORF">LCGC14_0976670</name>
</gene>
<accession>A0A0F9NWB6</accession>
<dbReference type="InterPro" id="IPR027434">
    <property type="entry name" value="Homing_endonucl"/>
</dbReference>
<proteinExistence type="predicted"/>
<sequence length="161" mass="19058">MDITKNELIYWADFFDGEGHIELAYRLSSSHSYLGHGAYQFQVWADQRLDDPDYFFAELVNNFGGRVIPHKKWPGSFRWYIGSKLGRKFLEAILPYLRVQKRLAELGIAFQKSMQETRDNKLINVPKSEIIKRDNILREYFSLYRGTKSKRVLRLGQDYIK</sequence>
<dbReference type="Gene3D" id="3.10.28.10">
    <property type="entry name" value="Homing endonucleases"/>
    <property type="match status" value="1"/>
</dbReference>
<organism evidence="1">
    <name type="scientific">marine sediment metagenome</name>
    <dbReference type="NCBI Taxonomy" id="412755"/>
    <lineage>
        <taxon>unclassified sequences</taxon>
        <taxon>metagenomes</taxon>
        <taxon>ecological metagenomes</taxon>
    </lineage>
</organism>
<protein>
    <recommendedName>
        <fullName evidence="2">Homing endonuclease LAGLIDADG domain-containing protein</fullName>
    </recommendedName>
</protein>
<evidence type="ECO:0000313" key="1">
    <source>
        <dbReference type="EMBL" id="KKN16372.1"/>
    </source>
</evidence>
<dbReference type="AlphaFoldDB" id="A0A0F9NWB6"/>
<dbReference type="SUPFAM" id="SSF55608">
    <property type="entry name" value="Homing endonucleases"/>
    <property type="match status" value="1"/>
</dbReference>
<evidence type="ECO:0008006" key="2">
    <source>
        <dbReference type="Google" id="ProtNLM"/>
    </source>
</evidence>
<comment type="caution">
    <text evidence="1">The sequence shown here is derived from an EMBL/GenBank/DDBJ whole genome shotgun (WGS) entry which is preliminary data.</text>
</comment>
<name>A0A0F9NWB6_9ZZZZ</name>